<evidence type="ECO:0000313" key="9">
    <source>
        <dbReference type="Proteomes" id="UP000196005"/>
    </source>
</evidence>
<dbReference type="InterPro" id="IPR053967">
    <property type="entry name" value="LlgE_F_G-like_D1"/>
</dbReference>
<evidence type="ECO:0000256" key="1">
    <source>
        <dbReference type="ARBA" id="ARBA00004117"/>
    </source>
</evidence>
<name>A0A1Y0HPV9_9BACT</name>
<keyword evidence="9" id="KW-1185">Reference proteome</keyword>
<dbReference type="SUPFAM" id="SSF117143">
    <property type="entry name" value="Flagellar hook protein flgE"/>
    <property type="match status" value="1"/>
</dbReference>
<dbReference type="Pfam" id="PF06429">
    <property type="entry name" value="Flg_bbr_C"/>
    <property type="match status" value="1"/>
</dbReference>
<feature type="domain" description="Flagellar basal-body/hook protein C-terminal" evidence="6">
    <location>
        <begin position="545"/>
        <end position="587"/>
    </location>
</feature>
<evidence type="ECO:0000313" key="8">
    <source>
        <dbReference type="EMBL" id="ARU50131.1"/>
    </source>
</evidence>
<reference evidence="9" key="1">
    <citation type="submission" date="2017-05" db="EMBL/GenBank/DDBJ databases">
        <title>Dechlorination kinetics govern the competition between two new strains of the genus Sulfurospirillum.</title>
        <authorList>
            <person name="Buttet G.F."/>
            <person name="Murray A.M."/>
            <person name="Goris T."/>
            <person name="Burion M."/>
            <person name="Lin B."/>
            <person name="Rolle M."/>
            <person name="Maillard J."/>
        </authorList>
    </citation>
    <scope>NUCLEOTIDE SEQUENCE [LARGE SCALE GENOMIC DNA]</scope>
    <source>
        <strain evidence="9">SL2-1</strain>
    </source>
</reference>
<dbReference type="InterPro" id="IPR020013">
    <property type="entry name" value="Flagellar_FlgE/F/G"/>
</dbReference>
<dbReference type="Pfam" id="PF00460">
    <property type="entry name" value="Flg_bb_rod"/>
    <property type="match status" value="1"/>
</dbReference>
<keyword evidence="3 4" id="KW-0975">Bacterial flagellum</keyword>
<accession>A0A1Y0HPV9</accession>
<proteinExistence type="inferred from homology"/>
<comment type="similarity">
    <text evidence="2 4">Belongs to the flagella basal body rod proteins family.</text>
</comment>
<evidence type="ECO:0000256" key="3">
    <source>
        <dbReference type="ARBA" id="ARBA00023143"/>
    </source>
</evidence>
<dbReference type="KEGG" id="suls:Sdiek1_2999"/>
<feature type="domain" description="Flagellar hook protein FlgE/F/G-like D1" evidence="7">
    <location>
        <begin position="88"/>
        <end position="131"/>
    </location>
</feature>
<dbReference type="NCBIfam" id="TIGR03506">
    <property type="entry name" value="FlgEFG_subfam"/>
    <property type="match status" value="2"/>
</dbReference>
<evidence type="ECO:0000259" key="7">
    <source>
        <dbReference type="Pfam" id="PF22692"/>
    </source>
</evidence>
<dbReference type="InterPro" id="IPR001444">
    <property type="entry name" value="Flag_bb_rod_N"/>
</dbReference>
<evidence type="ECO:0000259" key="5">
    <source>
        <dbReference type="Pfam" id="PF00460"/>
    </source>
</evidence>
<evidence type="ECO:0000256" key="2">
    <source>
        <dbReference type="ARBA" id="ARBA00009677"/>
    </source>
</evidence>
<dbReference type="Pfam" id="PF22692">
    <property type="entry name" value="LlgE_F_G_D1"/>
    <property type="match status" value="1"/>
</dbReference>
<evidence type="ECO:0000256" key="4">
    <source>
        <dbReference type="RuleBase" id="RU362116"/>
    </source>
</evidence>
<sequence length="589" mass="61916">MTSSFYNGISGIKSQQFAMDVQANNIANINTSAYKGSSAEISTLFSTVLTGTYASYSNDKGLGAQSQTTALNLAQGVLENTDSPFDLAIQGDGWFGVKGQEVTKTYYTRAGSFSLDAQGSLVNADGYYLMATPGNNIAPTSLDAATLAKFGTYYNAATTTAVTPYAITPMSDVPLESVGSQTKVTLPDILYYPPVATTKVSYGANLDPTIKTDKVTVPLSAADYTATVTPSAVGQVSLSGSVSNTTALQSPQKGDTVTITLTDVNGNTKKISTELDASLNWSISNSDVSGLNTTSALTANVSVTSNQETANTAHYTTGIIAPDGSKGIIDMTFTKQVPQAASGSTWDANIKVLSYFEDYTVENYDSTKTYDTSVYNVDTVKGTVTKIYDPTKYYVDTSTNKVYNIVDTQTGTLTFGGAGQLLSNSVPALSNGGTPLELNLGTVGNFDGLISSTTIKKANVSTSNGSAEGFLKDYAMDTNGNVIAEFSNGKSSAVAKVAIYHFQNDQGLTQDSSTLFEASNNSGKPIFYTDKNGESFLGSTIFSNKLEGSNVSMATALTELLITQKAFDASSKSITTSDDLIKNAINMKS</sequence>
<dbReference type="OrthoDB" id="9804559at2"/>
<gene>
    <name evidence="8" type="ORF">Sdiek1_2999</name>
</gene>
<dbReference type="InterPro" id="IPR037925">
    <property type="entry name" value="FlgE/F/G-like"/>
</dbReference>
<dbReference type="AlphaFoldDB" id="A0A1Y0HPV9"/>
<dbReference type="Proteomes" id="UP000196005">
    <property type="component" value="Chromosome"/>
</dbReference>
<dbReference type="RefSeq" id="WP_087439788.1">
    <property type="nucleotide sequence ID" value="NZ_CP021416.1"/>
</dbReference>
<dbReference type="GO" id="GO:0009425">
    <property type="term" value="C:bacterial-type flagellum basal body"/>
    <property type="evidence" value="ECO:0007669"/>
    <property type="project" value="UniProtKB-SubCell"/>
</dbReference>
<keyword evidence="8" id="KW-0969">Cilium</keyword>
<dbReference type="InterPro" id="IPR010930">
    <property type="entry name" value="Flg_bb/hook_C_dom"/>
</dbReference>
<dbReference type="EMBL" id="CP021416">
    <property type="protein sequence ID" value="ARU50131.1"/>
    <property type="molecule type" value="Genomic_DNA"/>
</dbReference>
<feature type="domain" description="Flagellar basal body rod protein N-terminal" evidence="5">
    <location>
        <begin position="5"/>
        <end position="35"/>
    </location>
</feature>
<keyword evidence="8" id="KW-0966">Cell projection</keyword>
<dbReference type="PANTHER" id="PTHR30435:SF19">
    <property type="entry name" value="FLAGELLAR BASAL-BODY ROD PROTEIN FLGG"/>
    <property type="match status" value="1"/>
</dbReference>
<keyword evidence="8" id="KW-0282">Flagellum</keyword>
<protein>
    <submittedName>
        <fullName evidence="8">Flagellar hook protein FlgE</fullName>
    </submittedName>
</protein>
<organism evidence="8 9">
    <name type="scientific">Sulfurospirillum diekertiae</name>
    <dbReference type="NCBI Taxonomy" id="1854492"/>
    <lineage>
        <taxon>Bacteria</taxon>
        <taxon>Pseudomonadati</taxon>
        <taxon>Campylobacterota</taxon>
        <taxon>Epsilonproteobacteria</taxon>
        <taxon>Campylobacterales</taxon>
        <taxon>Sulfurospirillaceae</taxon>
        <taxon>Sulfurospirillum</taxon>
    </lineage>
</organism>
<dbReference type="GO" id="GO:0071978">
    <property type="term" value="P:bacterial-type flagellum-dependent swarming motility"/>
    <property type="evidence" value="ECO:0007669"/>
    <property type="project" value="TreeGrafter"/>
</dbReference>
<dbReference type="PANTHER" id="PTHR30435">
    <property type="entry name" value="FLAGELLAR PROTEIN"/>
    <property type="match status" value="1"/>
</dbReference>
<evidence type="ECO:0000259" key="6">
    <source>
        <dbReference type="Pfam" id="PF06429"/>
    </source>
</evidence>
<comment type="subcellular location">
    <subcellularLocation>
        <location evidence="1 4">Bacterial flagellum basal body</location>
    </subcellularLocation>
</comment>